<feature type="compositionally biased region" description="Polar residues" evidence="10">
    <location>
        <begin position="326"/>
        <end position="359"/>
    </location>
</feature>
<name>A0A5B0Q7W1_PUCGR</name>
<dbReference type="GO" id="GO:0030943">
    <property type="term" value="F:mitochondrion targeting sequence binding"/>
    <property type="evidence" value="ECO:0007669"/>
    <property type="project" value="TreeGrafter"/>
</dbReference>
<dbReference type="Pfam" id="PF02064">
    <property type="entry name" value="MAS20"/>
    <property type="match status" value="1"/>
</dbReference>
<evidence type="ECO:0000313" key="11">
    <source>
        <dbReference type="EMBL" id="KAA1109308.1"/>
    </source>
</evidence>
<comment type="caution">
    <text evidence="11">The sequence shown here is derived from an EMBL/GenBank/DDBJ whole genome shotgun (WGS) entry which is preliminary data.</text>
</comment>
<keyword evidence="9" id="KW-0472">Membrane</keyword>
<evidence type="ECO:0000256" key="3">
    <source>
        <dbReference type="ARBA" id="ARBA00022448"/>
    </source>
</evidence>
<evidence type="ECO:0000256" key="4">
    <source>
        <dbReference type="ARBA" id="ARBA00022692"/>
    </source>
</evidence>
<evidence type="ECO:0000256" key="6">
    <source>
        <dbReference type="ARBA" id="ARBA00022927"/>
    </source>
</evidence>
<dbReference type="InterPro" id="IPR023392">
    <property type="entry name" value="Tom20_dom_sf"/>
</dbReference>
<evidence type="ECO:0000256" key="1">
    <source>
        <dbReference type="ARBA" id="ARBA00004572"/>
    </source>
</evidence>
<feature type="region of interest" description="Disordered" evidence="10">
    <location>
        <begin position="283"/>
        <end position="424"/>
    </location>
</feature>
<dbReference type="GO" id="GO:0030150">
    <property type="term" value="P:protein import into mitochondrial matrix"/>
    <property type="evidence" value="ECO:0007669"/>
    <property type="project" value="TreeGrafter"/>
</dbReference>
<keyword evidence="8" id="KW-0496">Mitochondrion</keyword>
<dbReference type="PANTHER" id="PTHR12430:SF0">
    <property type="entry name" value="TRANSLOCASE OF OUTER MITOCHONDRIAL MEMBRANE 20"/>
    <property type="match status" value="1"/>
</dbReference>
<reference evidence="11 12" key="1">
    <citation type="submission" date="2019-05" db="EMBL/GenBank/DDBJ databases">
        <title>Emergence of the Ug99 lineage of the wheat stem rust pathogen through somatic hybridization.</title>
        <authorList>
            <person name="Li F."/>
            <person name="Upadhyaya N.M."/>
            <person name="Sperschneider J."/>
            <person name="Matny O."/>
            <person name="Nguyen-Phuc H."/>
            <person name="Mago R."/>
            <person name="Raley C."/>
            <person name="Miller M.E."/>
            <person name="Silverstein K.A.T."/>
            <person name="Henningsen E."/>
            <person name="Hirsch C.D."/>
            <person name="Visser B."/>
            <person name="Pretorius Z.A."/>
            <person name="Steffenson B.J."/>
            <person name="Schwessinger B."/>
            <person name="Dodds P.N."/>
            <person name="Figueroa M."/>
        </authorList>
    </citation>
    <scope>NUCLEOTIDE SEQUENCE [LARGE SCALE GENOMIC DNA]</scope>
    <source>
        <strain evidence="11 12">Ug99</strain>
    </source>
</reference>
<dbReference type="AlphaFoldDB" id="A0A5B0Q7W1"/>
<feature type="compositionally biased region" description="Polar residues" evidence="10">
    <location>
        <begin position="384"/>
        <end position="404"/>
    </location>
</feature>
<dbReference type="InterPro" id="IPR002056">
    <property type="entry name" value="MAS20"/>
</dbReference>
<keyword evidence="3" id="KW-0813">Transport</keyword>
<dbReference type="GO" id="GO:0016031">
    <property type="term" value="P:tRNA import into mitochondrion"/>
    <property type="evidence" value="ECO:0007669"/>
    <property type="project" value="TreeGrafter"/>
</dbReference>
<keyword evidence="5" id="KW-1000">Mitochondrion outer membrane</keyword>
<dbReference type="EMBL" id="VDEP01000305">
    <property type="protein sequence ID" value="KAA1109308.1"/>
    <property type="molecule type" value="Genomic_DNA"/>
</dbReference>
<evidence type="ECO:0000256" key="2">
    <source>
        <dbReference type="ARBA" id="ARBA00005792"/>
    </source>
</evidence>
<keyword evidence="4" id="KW-0812">Transmembrane</keyword>
<evidence type="ECO:0000256" key="8">
    <source>
        <dbReference type="ARBA" id="ARBA00023128"/>
    </source>
</evidence>
<accession>A0A5B0Q7W1</accession>
<dbReference type="Gene3D" id="1.20.960.10">
    <property type="entry name" value="Mitochondrial outer membrane translocase complex, subunit Tom20 domain"/>
    <property type="match status" value="1"/>
</dbReference>
<evidence type="ECO:0000313" key="12">
    <source>
        <dbReference type="Proteomes" id="UP000325313"/>
    </source>
</evidence>
<dbReference type="GO" id="GO:0006605">
    <property type="term" value="P:protein targeting"/>
    <property type="evidence" value="ECO:0007669"/>
    <property type="project" value="InterPro"/>
</dbReference>
<gene>
    <name evidence="11" type="ORF">PGTUg99_027823</name>
</gene>
<dbReference type="Proteomes" id="UP000325313">
    <property type="component" value="Unassembled WGS sequence"/>
</dbReference>
<keyword evidence="6" id="KW-0653">Protein transport</keyword>
<dbReference type="GO" id="GO:0006886">
    <property type="term" value="P:intracellular protein transport"/>
    <property type="evidence" value="ECO:0007669"/>
    <property type="project" value="InterPro"/>
</dbReference>
<protein>
    <submittedName>
        <fullName evidence="11">Uncharacterized protein</fullName>
    </submittedName>
</protein>
<evidence type="ECO:0000256" key="5">
    <source>
        <dbReference type="ARBA" id="ARBA00022787"/>
    </source>
</evidence>
<dbReference type="PRINTS" id="PR00351">
    <property type="entry name" value="OM20RECEPTOR"/>
</dbReference>
<organism evidence="11 12">
    <name type="scientific">Puccinia graminis f. sp. tritici</name>
    <dbReference type="NCBI Taxonomy" id="56615"/>
    <lineage>
        <taxon>Eukaryota</taxon>
        <taxon>Fungi</taxon>
        <taxon>Dikarya</taxon>
        <taxon>Basidiomycota</taxon>
        <taxon>Pucciniomycotina</taxon>
        <taxon>Pucciniomycetes</taxon>
        <taxon>Pucciniales</taxon>
        <taxon>Pucciniaceae</taxon>
        <taxon>Puccinia</taxon>
    </lineage>
</organism>
<feature type="compositionally biased region" description="Polar residues" evidence="10">
    <location>
        <begin position="415"/>
        <end position="424"/>
    </location>
</feature>
<feature type="compositionally biased region" description="Low complexity" evidence="10">
    <location>
        <begin position="285"/>
        <end position="325"/>
    </location>
</feature>
<dbReference type="PANTHER" id="PTHR12430">
    <property type="entry name" value="MITOCHONDRIAL IMPORT RECEPTOR SUBUNIT TOM20"/>
    <property type="match status" value="1"/>
</dbReference>
<dbReference type="GO" id="GO:0005742">
    <property type="term" value="C:mitochondrial outer membrane translocase complex"/>
    <property type="evidence" value="ECO:0007669"/>
    <property type="project" value="InterPro"/>
</dbReference>
<evidence type="ECO:0000256" key="10">
    <source>
        <dbReference type="SAM" id="MobiDB-lite"/>
    </source>
</evidence>
<evidence type="ECO:0000256" key="7">
    <source>
        <dbReference type="ARBA" id="ARBA00022989"/>
    </source>
</evidence>
<keyword evidence="7" id="KW-1133">Transmembrane helix</keyword>
<proteinExistence type="inferred from homology"/>
<evidence type="ECO:0000256" key="9">
    <source>
        <dbReference type="ARBA" id="ARBA00023136"/>
    </source>
</evidence>
<sequence>MLTGQGPLVGAAQQFDWTRVTITTLRLLSDNLPLFYEQPKPQAAQPSNINFTYTTNTLSSRSLPSNIFDHQATYTARFVWVGANIIQRMSSTRQVLTIGGLSFLTAGLTYCLYFDYKRRNDLVFRKELLKEQRRLIKKNQTQDRNASRELEKMLEAAVATINSEPLPTTVEGKENFFMEQVGIGEMLASKMPRGAMPAAIAFFKAYKVYPSPEELLVIYQRTMPPEIFAIIIEMIKLDVNRVINSAKNSYRSQGNRPQSRSEGPVIEEITGDERALIDALKSVGASPPTSASAKPASNESKAPSPESPAPSAESKPPSADAPKSATLSKNSSGEPKTGSPSAPPSENGSATGVSQTANSFILVDDDYPAHGNTSEHIAKPSEPENPSQDDFHSPNQSQEEASQVSEKENVDDQSEQNTTAPAEA</sequence>
<comment type="similarity">
    <text evidence="2">Belongs to the Tom20 family.</text>
</comment>
<comment type="subcellular location">
    <subcellularLocation>
        <location evidence="1">Mitochondrion outer membrane</location>
        <topology evidence="1">Single-pass membrane protein</topology>
    </subcellularLocation>
</comment>
<dbReference type="GO" id="GO:0008320">
    <property type="term" value="F:protein transmembrane transporter activity"/>
    <property type="evidence" value="ECO:0007669"/>
    <property type="project" value="TreeGrafter"/>
</dbReference>
<dbReference type="SUPFAM" id="SSF47157">
    <property type="entry name" value="Mitochondrial import receptor subunit Tom20"/>
    <property type="match status" value="1"/>
</dbReference>